<dbReference type="RefSeq" id="WP_107325967.1">
    <property type="nucleotide sequence ID" value="NZ_NHSP01000065.1"/>
</dbReference>
<evidence type="ECO:0000313" key="2">
    <source>
        <dbReference type="EMBL" id="PTE15189.1"/>
    </source>
</evidence>
<sequence length="323" mass="35121">MQLLQEASQPRRQLGRGLIMALPFLGPLAWLLHDVLTGGESPAGNKTAFGPLMSKLRFLNATFEVPLSQGSFLLNLSGLLGFVALVLCLMTLRRRAGGPRLRLAPTMKGPIIAVAIAALVSPTWLNGVALVHIRLPLVLMLLFLAATRWEGVSKAQARGLAVVFLALLVARGALVERYAARHDAEINDLLAVLQAVPPGARVLPLRARGHQRDLRLSHVQGYAVSTRSAFVPTLFLGVHAITLAPRWKDYAHPALFALDECFTLPDTCYPAEIAPTFVQDWQQKFTHILLLDAAPSYLQKLPELTPLATVGRFTVYRTAAGLG</sequence>
<comment type="caution">
    <text evidence="2">The sequence shown here is derived from an EMBL/GenBank/DDBJ whole genome shotgun (WGS) entry which is preliminary data.</text>
</comment>
<feature type="transmembrane region" description="Helical" evidence="1">
    <location>
        <begin position="14"/>
        <end position="32"/>
    </location>
</feature>
<organism evidence="2 3">
    <name type="scientific">Phaeovulum veldkampii DSM 11550</name>
    <dbReference type="NCBI Taxonomy" id="1185920"/>
    <lineage>
        <taxon>Bacteria</taxon>
        <taxon>Pseudomonadati</taxon>
        <taxon>Pseudomonadota</taxon>
        <taxon>Alphaproteobacteria</taxon>
        <taxon>Rhodobacterales</taxon>
        <taxon>Paracoccaceae</taxon>
        <taxon>Phaeovulum</taxon>
    </lineage>
</organism>
<gene>
    <name evidence="2" type="ORF">C5F46_14035</name>
</gene>
<keyword evidence="1" id="KW-1133">Transmembrane helix</keyword>
<keyword evidence="1" id="KW-0472">Membrane</keyword>
<dbReference type="OrthoDB" id="7844825at2"/>
<feature type="transmembrane region" description="Helical" evidence="1">
    <location>
        <begin position="72"/>
        <end position="92"/>
    </location>
</feature>
<protein>
    <submittedName>
        <fullName evidence="2">Uncharacterized protein</fullName>
    </submittedName>
</protein>
<name>A0A2T4JBC4_9RHOB</name>
<proteinExistence type="predicted"/>
<accession>A0A2T4JBC4</accession>
<dbReference type="EMBL" id="PZKF01000046">
    <property type="protein sequence ID" value="PTE15189.1"/>
    <property type="molecule type" value="Genomic_DNA"/>
</dbReference>
<dbReference type="AlphaFoldDB" id="A0A2T4JBC4"/>
<evidence type="ECO:0000313" key="3">
    <source>
        <dbReference type="Proteomes" id="UP000241899"/>
    </source>
</evidence>
<dbReference type="Proteomes" id="UP000241899">
    <property type="component" value="Unassembled WGS sequence"/>
</dbReference>
<evidence type="ECO:0000256" key="1">
    <source>
        <dbReference type="SAM" id="Phobius"/>
    </source>
</evidence>
<reference evidence="2 3" key="1">
    <citation type="submission" date="2018-03" db="EMBL/GenBank/DDBJ databases">
        <title>Rhodobacter veldkampii.</title>
        <authorList>
            <person name="Meyer T.E."/>
            <person name="Miller S."/>
            <person name="Lodha T."/>
            <person name="Gandham S."/>
            <person name="Chintalapati S."/>
            <person name="Chintalapati V.R."/>
        </authorList>
    </citation>
    <scope>NUCLEOTIDE SEQUENCE [LARGE SCALE GENOMIC DNA]</scope>
    <source>
        <strain evidence="2 3">DSM 11550</strain>
    </source>
</reference>
<keyword evidence="1" id="KW-0812">Transmembrane</keyword>
<keyword evidence="3" id="KW-1185">Reference proteome</keyword>
<feature type="transmembrane region" description="Helical" evidence="1">
    <location>
        <begin position="112"/>
        <end position="135"/>
    </location>
</feature>